<organism evidence="3 4">
    <name type="scientific">Niabella pedocola</name>
    <dbReference type="NCBI Taxonomy" id="1752077"/>
    <lineage>
        <taxon>Bacteria</taxon>
        <taxon>Pseudomonadati</taxon>
        <taxon>Bacteroidota</taxon>
        <taxon>Chitinophagia</taxon>
        <taxon>Chitinophagales</taxon>
        <taxon>Chitinophagaceae</taxon>
        <taxon>Niabella</taxon>
    </lineage>
</organism>
<comment type="caution">
    <text evidence="3">The sequence shown here is derived from an EMBL/GenBank/DDBJ whole genome shotgun (WGS) entry which is preliminary data.</text>
</comment>
<dbReference type="Pfam" id="PF04337">
    <property type="entry name" value="DUF480"/>
    <property type="match status" value="1"/>
</dbReference>
<protein>
    <submittedName>
        <fullName evidence="3">YceH family protein</fullName>
    </submittedName>
</protein>
<feature type="coiled-coil region" evidence="2">
    <location>
        <begin position="194"/>
        <end position="221"/>
    </location>
</feature>
<dbReference type="InterPro" id="IPR036388">
    <property type="entry name" value="WH-like_DNA-bd_sf"/>
</dbReference>
<keyword evidence="4" id="KW-1185">Reference proteome</keyword>
<evidence type="ECO:0000256" key="1">
    <source>
        <dbReference type="HAMAP-Rule" id="MF_01584"/>
    </source>
</evidence>
<gene>
    <name evidence="3" type="ORF">LQ567_24415</name>
</gene>
<accession>A0ABS8PYJ6</accession>
<dbReference type="EMBL" id="JAJNEC010000007">
    <property type="protein sequence ID" value="MCD2425950.1"/>
    <property type="molecule type" value="Genomic_DNA"/>
</dbReference>
<dbReference type="SUPFAM" id="SSF46785">
    <property type="entry name" value="Winged helix' DNA-binding domain"/>
    <property type="match status" value="2"/>
</dbReference>
<dbReference type="Proteomes" id="UP001199816">
    <property type="component" value="Unassembled WGS sequence"/>
</dbReference>
<proteinExistence type="inferred from homology"/>
<dbReference type="Gene3D" id="1.10.10.10">
    <property type="entry name" value="Winged helix-like DNA-binding domain superfamily/Winged helix DNA-binding domain"/>
    <property type="match status" value="2"/>
</dbReference>
<name>A0ABS8PYJ6_9BACT</name>
<sequence>MSNELTESKSLPVLDSEEIRVLGALMEKSKATPEYYPMTLNGLTAACNQKTARYPVVNYDEQTVNLILDRLKRKNLAATVTGGSSRVIKYRHTIALNYQFTPDELAVLCLLFLRGPLTPGEINSSSGRLYEFDDLAEVQVVLEKLSTSATPYVQQLSRQPGQKEARYMHLFAHEDVLEAYVTEPAGMPSATPSNSHIEERLQVVEQELAALKEAFEKLMKEWTG</sequence>
<keyword evidence="2" id="KW-0175">Coiled coil</keyword>
<dbReference type="PANTHER" id="PTHR38768">
    <property type="entry name" value="UPF0502 PROTEIN YCEH"/>
    <property type="match status" value="1"/>
</dbReference>
<evidence type="ECO:0000313" key="4">
    <source>
        <dbReference type="Proteomes" id="UP001199816"/>
    </source>
</evidence>
<dbReference type="InterPro" id="IPR036390">
    <property type="entry name" value="WH_DNA-bd_sf"/>
</dbReference>
<dbReference type="RefSeq" id="WP_231008537.1">
    <property type="nucleotide sequence ID" value="NZ_JAJNEC010000007.1"/>
</dbReference>
<reference evidence="3 4" key="1">
    <citation type="submission" date="2021-11" db="EMBL/GenBank/DDBJ databases">
        <title>Genomic of Niabella pedocola.</title>
        <authorList>
            <person name="Wu T."/>
        </authorList>
    </citation>
    <scope>NUCLEOTIDE SEQUENCE [LARGE SCALE GENOMIC DNA]</scope>
    <source>
        <strain evidence="3 4">JCM 31011</strain>
    </source>
</reference>
<evidence type="ECO:0000256" key="2">
    <source>
        <dbReference type="SAM" id="Coils"/>
    </source>
</evidence>
<dbReference type="InterPro" id="IPR007432">
    <property type="entry name" value="DUF480"/>
</dbReference>
<dbReference type="PANTHER" id="PTHR38768:SF1">
    <property type="entry name" value="UPF0502 PROTEIN YCEH"/>
    <property type="match status" value="1"/>
</dbReference>
<dbReference type="HAMAP" id="MF_01584">
    <property type="entry name" value="UPF0502"/>
    <property type="match status" value="1"/>
</dbReference>
<evidence type="ECO:0000313" key="3">
    <source>
        <dbReference type="EMBL" id="MCD2425950.1"/>
    </source>
</evidence>
<comment type="similarity">
    <text evidence="1">Belongs to the UPF0502 family.</text>
</comment>